<feature type="transmembrane region" description="Helical" evidence="16">
    <location>
        <begin position="28"/>
        <end position="48"/>
    </location>
</feature>
<feature type="transmembrane region" description="Helical" evidence="16">
    <location>
        <begin position="399"/>
        <end position="420"/>
    </location>
</feature>
<evidence type="ECO:0000256" key="4">
    <source>
        <dbReference type="ARBA" id="ARBA00004922"/>
    </source>
</evidence>
<evidence type="ECO:0000256" key="3">
    <source>
        <dbReference type="ARBA" id="ARBA00004127"/>
    </source>
</evidence>
<comment type="pathway">
    <text evidence="4">Protein modification; protein glycosylation.</text>
</comment>
<feature type="domain" description="STT3/PglB/AglB core" evidence="18">
    <location>
        <begin position="542"/>
        <end position="599"/>
    </location>
</feature>
<keyword evidence="20" id="KW-1185">Reference proteome</keyword>
<feature type="transmembrane region" description="Helical" evidence="16">
    <location>
        <begin position="127"/>
        <end position="147"/>
    </location>
</feature>
<feature type="transmembrane region" description="Helical" evidence="16">
    <location>
        <begin position="310"/>
        <end position="332"/>
    </location>
</feature>
<dbReference type="Gene3D" id="3.40.50.12610">
    <property type="match status" value="1"/>
</dbReference>
<feature type="transmembrane region" description="Helical" evidence="16">
    <location>
        <begin position="153"/>
        <end position="171"/>
    </location>
</feature>
<feature type="transmembrane region" description="Helical" evidence="16">
    <location>
        <begin position="373"/>
        <end position="392"/>
    </location>
</feature>
<dbReference type="InterPro" id="IPR003674">
    <property type="entry name" value="Oligo_trans_STT3"/>
</dbReference>
<dbReference type="InterPro" id="IPR048999">
    <property type="entry name" value="STT3-PglB_core"/>
</dbReference>
<evidence type="ECO:0000313" key="19">
    <source>
        <dbReference type="EMBL" id="KAK3268373.1"/>
    </source>
</evidence>
<keyword evidence="8" id="KW-0808">Transferase</keyword>
<dbReference type="EC" id="2.4.99.18" evidence="6"/>
<evidence type="ECO:0000256" key="7">
    <source>
        <dbReference type="ARBA" id="ARBA00022676"/>
    </source>
</evidence>
<evidence type="ECO:0000256" key="10">
    <source>
        <dbReference type="ARBA" id="ARBA00022723"/>
    </source>
</evidence>
<proteinExistence type="inferred from homology"/>
<dbReference type="GO" id="GO:0012505">
    <property type="term" value="C:endomembrane system"/>
    <property type="evidence" value="ECO:0007669"/>
    <property type="project" value="UniProtKB-SubCell"/>
</dbReference>
<feature type="transmembrane region" description="Helical" evidence="16">
    <location>
        <begin position="281"/>
        <end position="298"/>
    </location>
</feature>
<dbReference type="GO" id="GO:0046872">
    <property type="term" value="F:metal ion binding"/>
    <property type="evidence" value="ECO:0007669"/>
    <property type="project" value="UniProtKB-KW"/>
</dbReference>
<dbReference type="Pfam" id="PF02516">
    <property type="entry name" value="STT3"/>
    <property type="match status" value="1"/>
</dbReference>
<keyword evidence="14" id="KW-0464">Manganese</keyword>
<dbReference type="PANTHER" id="PTHR13872">
    <property type="entry name" value="DOLICHYL-DIPHOSPHOOLIGOSACCHARIDE--PROTEIN GLYCOSYLTRANSFERASE SUBUNIT"/>
    <property type="match status" value="1"/>
</dbReference>
<comment type="cofactor">
    <cofactor evidence="2">
        <name>Mg(2+)</name>
        <dbReference type="ChEBI" id="CHEBI:18420"/>
    </cofactor>
</comment>
<keyword evidence="12 16" id="KW-1133">Transmembrane helix</keyword>
<feature type="transmembrane region" description="Helical" evidence="16">
    <location>
        <begin position="95"/>
        <end position="115"/>
    </location>
</feature>
<dbReference type="InterPro" id="IPR048307">
    <property type="entry name" value="STT3_N"/>
</dbReference>
<evidence type="ECO:0000256" key="6">
    <source>
        <dbReference type="ARBA" id="ARBA00012605"/>
    </source>
</evidence>
<dbReference type="EMBL" id="LGRX02011866">
    <property type="protein sequence ID" value="KAK3268373.1"/>
    <property type="molecule type" value="Genomic_DNA"/>
</dbReference>
<evidence type="ECO:0000313" key="20">
    <source>
        <dbReference type="Proteomes" id="UP001190700"/>
    </source>
</evidence>
<keyword evidence="11" id="KW-0460">Magnesium</keyword>
<feature type="transmembrane region" description="Helical" evidence="16">
    <location>
        <begin position="249"/>
        <end position="269"/>
    </location>
</feature>
<keyword evidence="9 16" id="KW-0812">Transmembrane</keyword>
<keyword evidence="13 16" id="KW-0472">Membrane</keyword>
<evidence type="ECO:0000259" key="17">
    <source>
        <dbReference type="Pfam" id="PF02516"/>
    </source>
</evidence>
<comment type="catalytic activity">
    <reaction evidence="15">
        <text>a di-trans,poly-cis-dolichyl diphosphooligosaccharide + L-asparaginyl-[protein] = N(4)-(oligosaccharide-(1-&gt;4)-N-acetyl-beta-D-glucosaminyl-(1-&gt;4)-N-acetyl-beta-D-glucosaminyl)-L-asparaginyl-[protein] + a di-trans,poly-cis-dolichyl diphosphate + H(+)</text>
        <dbReference type="Rhea" id="RHEA:22980"/>
        <dbReference type="Rhea" id="RHEA-COMP:12804"/>
        <dbReference type="Rhea" id="RHEA-COMP:12805"/>
        <dbReference type="Rhea" id="RHEA-COMP:19506"/>
        <dbReference type="Rhea" id="RHEA-COMP:19509"/>
        <dbReference type="ChEBI" id="CHEBI:15378"/>
        <dbReference type="ChEBI" id="CHEBI:50347"/>
        <dbReference type="ChEBI" id="CHEBI:57497"/>
        <dbReference type="ChEBI" id="CHEBI:57570"/>
        <dbReference type="ChEBI" id="CHEBI:132529"/>
        <dbReference type="EC" id="2.4.99.18"/>
    </reaction>
</comment>
<keyword evidence="7" id="KW-0328">Glycosyltransferase</keyword>
<dbReference type="AlphaFoldDB" id="A0AAE0FZ25"/>
<feature type="transmembrane region" description="Helical" evidence="16">
    <location>
        <begin position="183"/>
        <end position="208"/>
    </location>
</feature>
<name>A0AAE0FZ25_9CHLO</name>
<protein>
    <recommendedName>
        <fullName evidence="6">dolichyl-diphosphooligosaccharide--protein glycotransferase</fullName>
        <ecNumber evidence="6">2.4.99.18</ecNumber>
    </recommendedName>
</protein>
<dbReference type="PANTHER" id="PTHR13872:SF1">
    <property type="entry name" value="DOLICHYL-DIPHOSPHOOLIGOSACCHARIDE--PROTEIN GLYCOSYLTRANSFERASE SUBUNIT STT3B"/>
    <property type="match status" value="1"/>
</dbReference>
<evidence type="ECO:0000256" key="8">
    <source>
        <dbReference type="ARBA" id="ARBA00022679"/>
    </source>
</evidence>
<dbReference type="Pfam" id="PF21436">
    <property type="entry name" value="STT3-PglB_core"/>
    <property type="match status" value="1"/>
</dbReference>
<dbReference type="GO" id="GO:0004579">
    <property type="term" value="F:dolichyl-diphosphooligosaccharide-protein glycotransferase activity"/>
    <property type="evidence" value="ECO:0007669"/>
    <property type="project" value="UniProtKB-EC"/>
</dbReference>
<evidence type="ECO:0000256" key="12">
    <source>
        <dbReference type="ARBA" id="ARBA00022989"/>
    </source>
</evidence>
<feature type="domain" description="Oligosaccharyl transferase STT3 N-terminal" evidence="17">
    <location>
        <begin position="30"/>
        <end position="430"/>
    </location>
</feature>
<evidence type="ECO:0000256" key="14">
    <source>
        <dbReference type="ARBA" id="ARBA00023211"/>
    </source>
</evidence>
<evidence type="ECO:0000259" key="18">
    <source>
        <dbReference type="Pfam" id="PF21436"/>
    </source>
</evidence>
<evidence type="ECO:0000256" key="2">
    <source>
        <dbReference type="ARBA" id="ARBA00001946"/>
    </source>
</evidence>
<dbReference type="Proteomes" id="UP001190700">
    <property type="component" value="Unassembled WGS sequence"/>
</dbReference>
<evidence type="ECO:0000256" key="15">
    <source>
        <dbReference type="ARBA" id="ARBA00048829"/>
    </source>
</evidence>
<feature type="transmembrane region" description="Helical" evidence="16">
    <location>
        <begin position="214"/>
        <end position="237"/>
    </location>
</feature>
<comment type="subcellular location">
    <subcellularLocation>
        <location evidence="3">Endomembrane system</location>
        <topology evidence="3">Multi-pass membrane protein</topology>
    </subcellularLocation>
</comment>
<dbReference type="GO" id="GO:0016020">
    <property type="term" value="C:membrane"/>
    <property type="evidence" value="ECO:0007669"/>
    <property type="project" value="InterPro"/>
</dbReference>
<organism evidence="19 20">
    <name type="scientific">Cymbomonas tetramitiformis</name>
    <dbReference type="NCBI Taxonomy" id="36881"/>
    <lineage>
        <taxon>Eukaryota</taxon>
        <taxon>Viridiplantae</taxon>
        <taxon>Chlorophyta</taxon>
        <taxon>Pyramimonadophyceae</taxon>
        <taxon>Pyramimonadales</taxon>
        <taxon>Pyramimonadaceae</taxon>
        <taxon>Cymbomonas</taxon>
    </lineage>
</organism>
<gene>
    <name evidence="19" type="ORF">CYMTET_23121</name>
</gene>
<evidence type="ECO:0000256" key="13">
    <source>
        <dbReference type="ARBA" id="ARBA00023136"/>
    </source>
</evidence>
<comment type="cofactor">
    <cofactor evidence="1">
        <name>Mn(2+)</name>
        <dbReference type="ChEBI" id="CHEBI:29035"/>
    </cofactor>
</comment>
<evidence type="ECO:0000256" key="16">
    <source>
        <dbReference type="SAM" id="Phobius"/>
    </source>
</evidence>
<reference evidence="19 20" key="1">
    <citation type="journal article" date="2015" name="Genome Biol. Evol.">
        <title>Comparative Genomics of a Bacterivorous Green Alga Reveals Evolutionary Causalities and Consequences of Phago-Mixotrophic Mode of Nutrition.</title>
        <authorList>
            <person name="Burns J.A."/>
            <person name="Paasch A."/>
            <person name="Narechania A."/>
            <person name="Kim E."/>
        </authorList>
    </citation>
    <scope>NUCLEOTIDE SEQUENCE [LARGE SCALE GENOMIC DNA]</scope>
    <source>
        <strain evidence="19 20">PLY_AMNH</strain>
    </source>
</reference>
<evidence type="ECO:0000256" key="11">
    <source>
        <dbReference type="ARBA" id="ARBA00022842"/>
    </source>
</evidence>
<evidence type="ECO:0000256" key="9">
    <source>
        <dbReference type="ARBA" id="ARBA00022692"/>
    </source>
</evidence>
<keyword evidence="10" id="KW-0479">Metal-binding</keyword>
<comment type="caution">
    <text evidence="19">The sequence shown here is derived from an EMBL/GenBank/DDBJ whole genome shotgun (WGS) entry which is preliminary data.</text>
</comment>
<sequence>MTGKSGVAISPLVLDSIGVKFSTKQLEILLRIAILSSTCLLAFSVRLFSVLRYESVIHEFDPYFNYRATLVLANKGYYEFWNWFDHESWYPLGRIVGGTVYPGLMWTAANLYWLLQLVTLTASLREVCVLTAPLFAALTAMLGYALGAEIRDRQTGLLAAALLAICPGYISRSVAGSFDNEGVAIFALLLTFYFFIKAVNSGSIAWSVAASLAYFYMASAWGGYVFVINLVPLYVVVMLLSGRFSERLYIAYSVFYIMGMLLAMQIRFIGFQHVQSGEHSMAMVTFALLQVYMLLAWIKARIADPAKFRLVMRLIVAAAGALGMAALGAAVLTGKISPWTGRFYALLDPTFAKEHIPIIASVSEHQPTTWSSFFFDLHMLMLLVPTGVHFCFKRLTDANVFLILYAMCSFYFAGVMVRLMLVTAPAMVLLSSIAISAMLTTYCQQLRAPAAPAAKLVKSGGKSGGSAGNHLEGQREVAAGMTVGIFILLSFFVRHSTWVTAEAYSSPSIVLAAKQSDGSRMLFDDFREAYYWLRHNTPEDAKVMSWWDYGYQISVMANRTILVDNNTWNNTHIATVGRALCSSEEDAYYIMRGLDVDYVLVVFGGLTGFASDDINKFLWMVRIGAGVFPDIREADYLNQGEYRIDKEAPASFLNSLAYKLSFYRFGQIMTEHGKPTGFDRVRNVEIGNKDFELDYMEEAFTSANWIVRVYKVKDLDNRW</sequence>
<accession>A0AAE0FZ25</accession>
<comment type="similarity">
    <text evidence="5">Belongs to the STT3 family.</text>
</comment>
<evidence type="ECO:0000256" key="1">
    <source>
        <dbReference type="ARBA" id="ARBA00001936"/>
    </source>
</evidence>
<evidence type="ECO:0000256" key="5">
    <source>
        <dbReference type="ARBA" id="ARBA00010810"/>
    </source>
</evidence>